<organism evidence="5 6">
    <name type="scientific">Amblyomma americanum</name>
    <name type="common">Lone star tick</name>
    <dbReference type="NCBI Taxonomy" id="6943"/>
    <lineage>
        <taxon>Eukaryota</taxon>
        <taxon>Metazoa</taxon>
        <taxon>Ecdysozoa</taxon>
        <taxon>Arthropoda</taxon>
        <taxon>Chelicerata</taxon>
        <taxon>Arachnida</taxon>
        <taxon>Acari</taxon>
        <taxon>Parasitiformes</taxon>
        <taxon>Ixodida</taxon>
        <taxon>Ixodoidea</taxon>
        <taxon>Ixodidae</taxon>
        <taxon>Amblyomminae</taxon>
        <taxon>Amblyomma</taxon>
    </lineage>
</organism>
<feature type="region of interest" description="Disordered" evidence="2">
    <location>
        <begin position="29"/>
        <end position="60"/>
    </location>
</feature>
<comment type="caution">
    <text evidence="5">The sequence shown here is derived from an EMBL/GenBank/DDBJ whole genome shotgun (WGS) entry which is preliminary data.</text>
</comment>
<proteinExistence type="predicted"/>
<keyword evidence="3" id="KW-0732">Signal</keyword>
<dbReference type="PROSITE" id="PS50222">
    <property type="entry name" value="EF_HAND_2"/>
    <property type="match status" value="1"/>
</dbReference>
<dbReference type="SUPFAM" id="SSF47473">
    <property type="entry name" value="EF-hand"/>
    <property type="match status" value="1"/>
</dbReference>
<accession>A0AAQ4D389</accession>
<feature type="chain" id="PRO_5043053443" description="EF-hand domain-containing protein" evidence="3">
    <location>
        <begin position="21"/>
        <end position="225"/>
    </location>
</feature>
<evidence type="ECO:0000313" key="5">
    <source>
        <dbReference type="EMBL" id="KAK8756929.1"/>
    </source>
</evidence>
<evidence type="ECO:0000313" key="6">
    <source>
        <dbReference type="Proteomes" id="UP001321473"/>
    </source>
</evidence>
<dbReference type="GO" id="GO:0005509">
    <property type="term" value="F:calcium ion binding"/>
    <property type="evidence" value="ECO:0007669"/>
    <property type="project" value="InterPro"/>
</dbReference>
<feature type="domain" description="EF-hand" evidence="4">
    <location>
        <begin position="101"/>
        <end position="136"/>
    </location>
</feature>
<protein>
    <recommendedName>
        <fullName evidence="4">EF-hand domain-containing protein</fullName>
    </recommendedName>
</protein>
<reference evidence="5 6" key="1">
    <citation type="journal article" date="2023" name="Arcadia Sci">
        <title>De novo assembly of a long-read Amblyomma americanum tick genome.</title>
        <authorList>
            <person name="Chou S."/>
            <person name="Poskanzer K.E."/>
            <person name="Rollins M."/>
            <person name="Thuy-Boun P.S."/>
        </authorList>
    </citation>
    <scope>NUCLEOTIDE SEQUENCE [LARGE SCALE GENOMIC DNA]</scope>
    <source>
        <strain evidence="5">F_SG_1</strain>
        <tissue evidence="5">Salivary glands</tissue>
    </source>
</reference>
<feature type="signal peptide" evidence="3">
    <location>
        <begin position="1"/>
        <end position="20"/>
    </location>
</feature>
<dbReference type="EMBL" id="JARKHS020035766">
    <property type="protein sequence ID" value="KAK8756929.1"/>
    <property type="molecule type" value="Genomic_DNA"/>
</dbReference>
<name>A0AAQ4D389_AMBAM</name>
<dbReference type="PROSITE" id="PS00018">
    <property type="entry name" value="EF_HAND_1"/>
    <property type="match status" value="1"/>
</dbReference>
<sequence>MLPCHAPALMVALLLVGARGFSFGGQRDEDVVEDPLIEEEDEDEDEDVRPNKTPPDMPPWYSSKGFPYDYGMGDELSHMFGPDTEDLFKEKDFFYEEPKKTFEEIYEELFRFHDVDKDDALSPEEVRRALIHSKIDILDAEGNARLRRALPSPRLSGWESLSPAALLEPGHKNIAGTPRYDTHCRTANTFPRMGRGYVPLLLYTSGLSNEANFSSVQDQKARPVK</sequence>
<evidence type="ECO:0000259" key="4">
    <source>
        <dbReference type="PROSITE" id="PS50222"/>
    </source>
</evidence>
<keyword evidence="1" id="KW-0106">Calcium</keyword>
<dbReference type="AlphaFoldDB" id="A0AAQ4D389"/>
<gene>
    <name evidence="5" type="ORF">V5799_000360</name>
</gene>
<evidence type="ECO:0000256" key="2">
    <source>
        <dbReference type="SAM" id="MobiDB-lite"/>
    </source>
</evidence>
<dbReference type="Proteomes" id="UP001321473">
    <property type="component" value="Unassembled WGS sequence"/>
</dbReference>
<evidence type="ECO:0000256" key="3">
    <source>
        <dbReference type="SAM" id="SignalP"/>
    </source>
</evidence>
<feature type="compositionally biased region" description="Acidic residues" evidence="2">
    <location>
        <begin position="30"/>
        <end position="47"/>
    </location>
</feature>
<dbReference type="InterPro" id="IPR018247">
    <property type="entry name" value="EF_Hand_1_Ca_BS"/>
</dbReference>
<evidence type="ECO:0000256" key="1">
    <source>
        <dbReference type="ARBA" id="ARBA00022837"/>
    </source>
</evidence>
<keyword evidence="6" id="KW-1185">Reference proteome</keyword>
<dbReference type="InterPro" id="IPR002048">
    <property type="entry name" value="EF_hand_dom"/>
</dbReference>
<dbReference type="InterPro" id="IPR011992">
    <property type="entry name" value="EF-hand-dom_pair"/>
</dbReference>